<keyword evidence="5" id="KW-1133">Transmembrane helix</keyword>
<dbReference type="EMBL" id="CP029480">
    <property type="protein sequence ID" value="AWV96981.1"/>
    <property type="molecule type" value="Genomic_DNA"/>
</dbReference>
<dbReference type="OrthoDB" id="9806995at2"/>
<feature type="domain" description="Histidine kinase" evidence="6">
    <location>
        <begin position="204"/>
        <end position="446"/>
    </location>
</feature>
<feature type="transmembrane region" description="Helical" evidence="5">
    <location>
        <begin position="29"/>
        <end position="46"/>
    </location>
</feature>
<dbReference type="PROSITE" id="PS50109">
    <property type="entry name" value="HIS_KIN"/>
    <property type="match status" value="1"/>
</dbReference>
<evidence type="ECO:0000256" key="1">
    <source>
        <dbReference type="ARBA" id="ARBA00000085"/>
    </source>
</evidence>
<dbReference type="SMART" id="SM00388">
    <property type="entry name" value="HisKA"/>
    <property type="match status" value="1"/>
</dbReference>
<dbReference type="CDD" id="cd00082">
    <property type="entry name" value="HisKA"/>
    <property type="match status" value="1"/>
</dbReference>
<evidence type="ECO:0000256" key="3">
    <source>
        <dbReference type="ARBA" id="ARBA00022553"/>
    </source>
</evidence>
<dbReference type="SMART" id="SM00387">
    <property type="entry name" value="HATPase_c"/>
    <property type="match status" value="1"/>
</dbReference>
<keyword evidence="3" id="KW-0597">Phosphoprotein</keyword>
<dbReference type="Gene3D" id="1.10.287.130">
    <property type="match status" value="1"/>
</dbReference>
<feature type="transmembrane region" description="Helical" evidence="5">
    <location>
        <begin position="113"/>
        <end position="133"/>
    </location>
</feature>
<dbReference type="AlphaFoldDB" id="A0A2Z4G746"/>
<dbReference type="InterPro" id="IPR036097">
    <property type="entry name" value="HisK_dim/P_sf"/>
</dbReference>
<dbReference type="GO" id="GO:0000155">
    <property type="term" value="F:phosphorelay sensor kinase activity"/>
    <property type="evidence" value="ECO:0007669"/>
    <property type="project" value="InterPro"/>
</dbReference>
<dbReference type="Proteomes" id="UP000249873">
    <property type="component" value="Chromosome"/>
</dbReference>
<keyword evidence="5" id="KW-0812">Transmembrane</keyword>
<accession>A0A2Z4G746</accession>
<organism evidence="7 8">
    <name type="scientific">Arcticibacterium luteifluviistationis</name>
    <dbReference type="NCBI Taxonomy" id="1784714"/>
    <lineage>
        <taxon>Bacteria</taxon>
        <taxon>Pseudomonadati</taxon>
        <taxon>Bacteroidota</taxon>
        <taxon>Cytophagia</taxon>
        <taxon>Cytophagales</taxon>
        <taxon>Leadbetterellaceae</taxon>
        <taxon>Arcticibacterium</taxon>
    </lineage>
</organism>
<keyword evidence="4" id="KW-0175">Coiled coil</keyword>
<gene>
    <name evidence="7" type="ORF">DJ013_01835</name>
</gene>
<dbReference type="PANTHER" id="PTHR43065:SF42">
    <property type="entry name" value="TWO-COMPONENT SENSOR PPRA"/>
    <property type="match status" value="1"/>
</dbReference>
<dbReference type="KEGG" id="als:DJ013_01835"/>
<dbReference type="SUPFAM" id="SSF47384">
    <property type="entry name" value="Homodimeric domain of signal transducing histidine kinase"/>
    <property type="match status" value="1"/>
</dbReference>
<keyword evidence="7" id="KW-0418">Kinase</keyword>
<protein>
    <recommendedName>
        <fullName evidence="2">histidine kinase</fullName>
        <ecNumber evidence="2">2.7.13.3</ecNumber>
    </recommendedName>
</protein>
<evidence type="ECO:0000256" key="4">
    <source>
        <dbReference type="SAM" id="Coils"/>
    </source>
</evidence>
<dbReference type="Gene3D" id="3.30.565.10">
    <property type="entry name" value="Histidine kinase-like ATPase, C-terminal domain"/>
    <property type="match status" value="1"/>
</dbReference>
<dbReference type="InterPro" id="IPR005467">
    <property type="entry name" value="His_kinase_dom"/>
</dbReference>
<feature type="transmembrane region" description="Helical" evidence="5">
    <location>
        <begin position="53"/>
        <end position="74"/>
    </location>
</feature>
<feature type="coiled-coil region" evidence="4">
    <location>
        <begin position="133"/>
        <end position="163"/>
    </location>
</feature>
<evidence type="ECO:0000313" key="7">
    <source>
        <dbReference type="EMBL" id="AWV96981.1"/>
    </source>
</evidence>
<dbReference type="RefSeq" id="WP_111370083.1">
    <property type="nucleotide sequence ID" value="NZ_CP029480.1"/>
</dbReference>
<reference evidence="7 8" key="1">
    <citation type="submission" date="2018-05" db="EMBL/GenBank/DDBJ databases">
        <title>Complete genome sequence of Arcticibacterium luteifluviistationis SM1504T, a cytophagaceae bacterium isolated from Arctic surface seawater.</title>
        <authorList>
            <person name="Li Y."/>
            <person name="Qin Q.-L."/>
        </authorList>
    </citation>
    <scope>NUCLEOTIDE SEQUENCE [LARGE SCALE GENOMIC DNA]</scope>
    <source>
        <strain evidence="7 8">SM1504</strain>
    </source>
</reference>
<keyword evidence="5" id="KW-0472">Membrane</keyword>
<dbReference type="InterPro" id="IPR003661">
    <property type="entry name" value="HisK_dim/P_dom"/>
</dbReference>
<dbReference type="InterPro" id="IPR036890">
    <property type="entry name" value="HATPase_C_sf"/>
</dbReference>
<comment type="catalytic activity">
    <reaction evidence="1">
        <text>ATP + protein L-histidine = ADP + protein N-phospho-L-histidine.</text>
        <dbReference type="EC" id="2.7.13.3"/>
    </reaction>
</comment>
<keyword evidence="8" id="KW-1185">Reference proteome</keyword>
<proteinExistence type="predicted"/>
<dbReference type="Pfam" id="PF02518">
    <property type="entry name" value="HATPase_c"/>
    <property type="match status" value="1"/>
</dbReference>
<name>A0A2Z4G746_9BACT</name>
<dbReference type="PRINTS" id="PR00344">
    <property type="entry name" value="BCTRLSENSOR"/>
</dbReference>
<evidence type="ECO:0000259" key="6">
    <source>
        <dbReference type="PROSITE" id="PS50109"/>
    </source>
</evidence>
<evidence type="ECO:0000313" key="8">
    <source>
        <dbReference type="Proteomes" id="UP000249873"/>
    </source>
</evidence>
<keyword evidence="7" id="KW-0808">Transferase</keyword>
<sequence length="452" mass="50869">MLNFLIILLGSIFIRRRFSFAQKFPKLNAYLKISWIVALAIFLLQTSFENITGFGVSTFGYLILAFVFYCYWLVSQNPLRDPVLWAAVAYFLVSLVSDISEASAPDLYETYDTYLSIGVFASFVSLMAFGIGVSNQQKALKKEQEKNETISKKKDELEKLVSERTIEILEQKESLVIALNDLKATQSQLIQSEKLASLGELTAGIAHEIQNPLNFVNNFSELTKELAEELEEESVKSDDKRDIALEKELLQDIKDNLSKIYHHGNRASSIVKSMLEHSRSSSGIKEMVELNKICDEYIRLSYHGLRAKDKSFNSDFKTILDPKVENLEVVPQDFGRVLLNILNNAFHAVKSMTKNNIEGYKPIVTIATEKLKDKIKITIKDNGIGISEENKLKIFQPFFTTKPSGEGTGLGLSLSHDIIIAHGGEIELKSKPNEGSEFILTLPITLEPIKLN</sequence>
<dbReference type="InterPro" id="IPR003594">
    <property type="entry name" value="HATPase_dom"/>
</dbReference>
<evidence type="ECO:0000256" key="2">
    <source>
        <dbReference type="ARBA" id="ARBA00012438"/>
    </source>
</evidence>
<dbReference type="Pfam" id="PF00512">
    <property type="entry name" value="HisKA"/>
    <property type="match status" value="1"/>
</dbReference>
<dbReference type="EC" id="2.7.13.3" evidence="2"/>
<dbReference type="InterPro" id="IPR004358">
    <property type="entry name" value="Sig_transdc_His_kin-like_C"/>
</dbReference>
<dbReference type="PANTHER" id="PTHR43065">
    <property type="entry name" value="SENSOR HISTIDINE KINASE"/>
    <property type="match status" value="1"/>
</dbReference>
<dbReference type="SUPFAM" id="SSF55874">
    <property type="entry name" value="ATPase domain of HSP90 chaperone/DNA topoisomerase II/histidine kinase"/>
    <property type="match status" value="1"/>
</dbReference>
<evidence type="ECO:0000256" key="5">
    <source>
        <dbReference type="SAM" id="Phobius"/>
    </source>
</evidence>